<dbReference type="Pfam" id="PF13398">
    <property type="entry name" value="Peptidase_M50B"/>
    <property type="match status" value="1"/>
</dbReference>
<dbReference type="PANTHER" id="PTHR33979:SF2">
    <property type="entry name" value="PEPTIDASE M50B-LIKE-DOMAIN-CONTAINING PROTEIN"/>
    <property type="match status" value="1"/>
</dbReference>
<name>A0A1U7H397_9CYAN</name>
<dbReference type="Proteomes" id="UP000186391">
    <property type="component" value="Unassembled WGS sequence"/>
</dbReference>
<sequence>MRESKKENQPLLANEAPPEVERMGLTWLIGAAIATIILWQVPAGNYILYPFTILATWFHEMGHGLMALILGGNFQQLLIFSNGSGVAYYSYNDGLLLGSLSRAVVAAAGPMGPPIAGAALILASRNFKTASWSLKILGGFLLLSTVIWVRSLFGLVAIPLLGLIILGTGLKAPRWLQGFAVQFLGVQACVSTYHQLDYLFSYSAGPLGLSDTAQIQQQLLLPYWFWGALMAIASLIILVQSLRLAYRAS</sequence>
<keyword evidence="3" id="KW-1185">Reference proteome</keyword>
<organism evidence="2 3">
    <name type="scientific">Fischerella major NIES-592</name>
    <dbReference type="NCBI Taxonomy" id="210994"/>
    <lineage>
        <taxon>Bacteria</taxon>
        <taxon>Bacillati</taxon>
        <taxon>Cyanobacteriota</taxon>
        <taxon>Cyanophyceae</taxon>
        <taxon>Nostocales</taxon>
        <taxon>Hapalosiphonaceae</taxon>
        <taxon>Fischerella</taxon>
    </lineage>
</organism>
<keyword evidence="1" id="KW-0472">Membrane</keyword>
<protein>
    <submittedName>
        <fullName evidence="2">Peptidase M50</fullName>
    </submittedName>
</protein>
<proteinExistence type="predicted"/>
<gene>
    <name evidence="2" type="ORF">NIES592_05485</name>
</gene>
<dbReference type="PANTHER" id="PTHR33979">
    <property type="entry name" value="OS02G0221600 PROTEIN"/>
    <property type="match status" value="1"/>
</dbReference>
<feature type="transmembrane region" description="Helical" evidence="1">
    <location>
        <begin position="100"/>
        <end position="124"/>
    </location>
</feature>
<keyword evidence="1" id="KW-0812">Transmembrane</keyword>
<feature type="transmembrane region" description="Helical" evidence="1">
    <location>
        <begin position="136"/>
        <end position="166"/>
    </location>
</feature>
<feature type="transmembrane region" description="Helical" evidence="1">
    <location>
        <begin position="27"/>
        <end position="49"/>
    </location>
</feature>
<dbReference type="AlphaFoldDB" id="A0A1U7H397"/>
<reference evidence="2 3" key="1">
    <citation type="submission" date="2016-11" db="EMBL/GenBank/DDBJ databases">
        <title>Draft Genome Sequences of Nine Cyanobacterial Strains from Diverse Habitats.</title>
        <authorList>
            <person name="Zhu T."/>
            <person name="Hou S."/>
            <person name="Lu X."/>
            <person name="Hess W.R."/>
        </authorList>
    </citation>
    <scope>NUCLEOTIDE SEQUENCE [LARGE SCALE GENOMIC DNA]</scope>
    <source>
        <strain evidence="2 3">NIES-592</strain>
    </source>
</reference>
<keyword evidence="1" id="KW-1133">Transmembrane helix</keyword>
<accession>A0A1U7H397</accession>
<dbReference type="OrthoDB" id="7425566at2"/>
<feature type="transmembrane region" description="Helical" evidence="1">
    <location>
        <begin position="61"/>
        <end position="80"/>
    </location>
</feature>
<comment type="caution">
    <text evidence="2">The sequence shown here is derived from an EMBL/GenBank/DDBJ whole genome shotgun (WGS) entry which is preliminary data.</text>
</comment>
<dbReference type="InterPro" id="IPR049500">
    <property type="entry name" value="Peptidase_M50B-like"/>
</dbReference>
<evidence type="ECO:0000313" key="2">
    <source>
        <dbReference type="EMBL" id="OKH15545.1"/>
    </source>
</evidence>
<evidence type="ECO:0000313" key="3">
    <source>
        <dbReference type="Proteomes" id="UP000186391"/>
    </source>
</evidence>
<dbReference type="RefSeq" id="WP_062243330.1">
    <property type="nucleotide sequence ID" value="NZ_MRCA01000002.1"/>
</dbReference>
<evidence type="ECO:0000256" key="1">
    <source>
        <dbReference type="SAM" id="Phobius"/>
    </source>
</evidence>
<feature type="transmembrane region" description="Helical" evidence="1">
    <location>
        <begin position="223"/>
        <end position="246"/>
    </location>
</feature>
<dbReference type="EMBL" id="MRCA01000002">
    <property type="protein sequence ID" value="OKH15545.1"/>
    <property type="molecule type" value="Genomic_DNA"/>
</dbReference>